<proteinExistence type="inferred from homology"/>
<dbReference type="Proteomes" id="UP000677054">
    <property type="component" value="Unassembled WGS sequence"/>
</dbReference>
<gene>
    <name evidence="5" type="ORF">DSTB1V02_LOCUS10370</name>
</gene>
<evidence type="ECO:0000313" key="5">
    <source>
        <dbReference type="EMBL" id="CAD7250599.1"/>
    </source>
</evidence>
<evidence type="ECO:0000313" key="6">
    <source>
        <dbReference type="Proteomes" id="UP000677054"/>
    </source>
</evidence>
<keyword evidence="3" id="KW-0175">Coiled coil</keyword>
<accession>A0A7R9FPY9</accession>
<dbReference type="EMBL" id="CAJPEV010002957">
    <property type="protein sequence ID" value="CAG0898526.1"/>
    <property type="molecule type" value="Genomic_DNA"/>
</dbReference>
<evidence type="ECO:0000256" key="1">
    <source>
        <dbReference type="ARBA" id="ARBA00008535"/>
    </source>
</evidence>
<dbReference type="InterPro" id="IPR006703">
    <property type="entry name" value="G_AIG1"/>
</dbReference>
<dbReference type="Gene3D" id="3.40.50.300">
    <property type="entry name" value="P-loop containing nucleotide triphosphate hydrolases"/>
    <property type="match status" value="1"/>
</dbReference>
<feature type="domain" description="AIG1-type G" evidence="4">
    <location>
        <begin position="46"/>
        <end position="203"/>
    </location>
</feature>
<keyword evidence="6" id="KW-1185">Reference proteome</keyword>
<sequence>MKHTCRSRDEFIHMLPRLNVMEDFHNRLAKVEVGERTPTRDTGKVLMLVGPTGSGKSTLIDSIANYAYGVKLEDDFRLKLIEDSDVSQSESQTKWITAYVLHKKEGFALPYTLTVIDTPGIGDTTGLKADEDLRHQIQKFFSQGGSLGVDQIDGVGFVVWASQARLTASQRYIFDSILAIFGKDVERNIYVFATFADDHKPAVLEALKRAGISCRNVFNFNNAAIFRRKNETDYELTELFWKFTTKSFEKLFNSFQEEPVSLTLTKAVLKQRAYLEEQLQGILPQLKISMATMEQLREKCAALKQNEAEEDSNKQLPFTSKDPRHQELFMESGRERETNQNCFYIDGGEEMNNCPEFKKSGKIDSEKQINVTGTLQELVMKFKREKVKVLMLTKKAHECLQELDKIALKPDLLNITDYIDILIVGEKNEAKPGFIQRIKYLQDTREKAQLLEVLKNDSDPYGKYLGEFEQEVDISLFDTDPIND</sequence>
<reference evidence="5" key="1">
    <citation type="submission" date="2020-11" db="EMBL/GenBank/DDBJ databases">
        <authorList>
            <person name="Tran Van P."/>
        </authorList>
    </citation>
    <scope>NUCLEOTIDE SEQUENCE</scope>
</reference>
<dbReference type="GO" id="GO:0005525">
    <property type="term" value="F:GTP binding"/>
    <property type="evidence" value="ECO:0007669"/>
    <property type="project" value="InterPro"/>
</dbReference>
<dbReference type="InterPro" id="IPR027417">
    <property type="entry name" value="P-loop_NTPase"/>
</dbReference>
<dbReference type="EMBL" id="LR902474">
    <property type="protein sequence ID" value="CAD7250599.1"/>
    <property type="molecule type" value="Genomic_DNA"/>
</dbReference>
<evidence type="ECO:0000256" key="2">
    <source>
        <dbReference type="ARBA" id="ARBA00022741"/>
    </source>
</evidence>
<dbReference type="SUPFAM" id="SSF52540">
    <property type="entry name" value="P-loop containing nucleoside triphosphate hydrolases"/>
    <property type="match status" value="1"/>
</dbReference>
<keyword evidence="2" id="KW-0547">Nucleotide-binding</keyword>
<evidence type="ECO:0000259" key="4">
    <source>
        <dbReference type="Pfam" id="PF04548"/>
    </source>
</evidence>
<feature type="coiled-coil region" evidence="3">
    <location>
        <begin position="286"/>
        <end position="313"/>
    </location>
</feature>
<dbReference type="CDD" id="cd00882">
    <property type="entry name" value="Ras_like_GTPase"/>
    <property type="match status" value="1"/>
</dbReference>
<comment type="similarity">
    <text evidence="1">Belongs to the TRAFAC class TrmE-Era-EngA-EngB-Septin-like GTPase superfamily. AIG1/Toc34/Toc159-like paraseptin GTPase family. IAN subfamily.</text>
</comment>
<dbReference type="Pfam" id="PF04548">
    <property type="entry name" value="AIG1"/>
    <property type="match status" value="1"/>
</dbReference>
<name>A0A7R9FPY9_9CRUS</name>
<dbReference type="OrthoDB" id="2386367at2759"/>
<organism evidence="5">
    <name type="scientific">Darwinula stevensoni</name>
    <dbReference type="NCBI Taxonomy" id="69355"/>
    <lineage>
        <taxon>Eukaryota</taxon>
        <taxon>Metazoa</taxon>
        <taxon>Ecdysozoa</taxon>
        <taxon>Arthropoda</taxon>
        <taxon>Crustacea</taxon>
        <taxon>Oligostraca</taxon>
        <taxon>Ostracoda</taxon>
        <taxon>Podocopa</taxon>
        <taxon>Podocopida</taxon>
        <taxon>Darwinulocopina</taxon>
        <taxon>Darwinuloidea</taxon>
        <taxon>Darwinulidae</taxon>
        <taxon>Darwinula</taxon>
    </lineage>
</organism>
<dbReference type="PANTHER" id="PTHR32046:SF14">
    <property type="match status" value="1"/>
</dbReference>
<dbReference type="PANTHER" id="PTHR32046">
    <property type="entry name" value="G DOMAIN-CONTAINING PROTEIN"/>
    <property type="match status" value="1"/>
</dbReference>
<protein>
    <recommendedName>
        <fullName evidence="4">AIG1-type G domain-containing protein</fullName>
    </recommendedName>
</protein>
<dbReference type="AlphaFoldDB" id="A0A7R9FPY9"/>
<evidence type="ECO:0000256" key="3">
    <source>
        <dbReference type="SAM" id="Coils"/>
    </source>
</evidence>